<sequence>MDHSSLDGSSQSPKEDPTHTSYEFTLPYTTKKEDTASQDQQQKQQEEKVPKITPIESGESLAFRARGLAGKFVDEFGNILDWDGTVVGSVQGDLPSMVGRPVSESGEVLDSSGEVVGYVSENHADPPPLKELQGGLKVDEAGNIYNHQGVIVGKMNNNSDGKPQTREGANAGSGTKTQNKANEAAKASTPSPSEVYLDVKSTHEGIQLIIKIPTVFNK</sequence>
<feature type="compositionally biased region" description="Polar residues" evidence="1">
    <location>
        <begin position="172"/>
        <end position="181"/>
    </location>
</feature>
<keyword evidence="3" id="KW-1185">Reference proteome</keyword>
<dbReference type="Proteomes" id="UP001338125">
    <property type="component" value="Unassembled WGS sequence"/>
</dbReference>
<evidence type="ECO:0000313" key="2">
    <source>
        <dbReference type="EMBL" id="KAK5991712.1"/>
    </source>
</evidence>
<accession>A0ABR0SIP3</accession>
<dbReference type="InterPro" id="IPR022124">
    <property type="entry name" value="DUF3659"/>
</dbReference>
<protein>
    <submittedName>
        <fullName evidence="2">Uncharacterized protein</fullName>
    </submittedName>
</protein>
<proteinExistence type="predicted"/>
<evidence type="ECO:0000256" key="1">
    <source>
        <dbReference type="SAM" id="MobiDB-lite"/>
    </source>
</evidence>
<reference evidence="2 3" key="1">
    <citation type="submission" date="2024-01" db="EMBL/GenBank/DDBJ databases">
        <title>Complete genome of Cladobotryum mycophilum ATHUM6906.</title>
        <authorList>
            <person name="Christinaki A.C."/>
            <person name="Myridakis A.I."/>
            <person name="Kouvelis V.N."/>
        </authorList>
    </citation>
    <scope>NUCLEOTIDE SEQUENCE [LARGE SCALE GENOMIC DNA]</scope>
    <source>
        <strain evidence="2 3">ATHUM6906</strain>
    </source>
</reference>
<organism evidence="2 3">
    <name type="scientific">Cladobotryum mycophilum</name>
    <dbReference type="NCBI Taxonomy" id="491253"/>
    <lineage>
        <taxon>Eukaryota</taxon>
        <taxon>Fungi</taxon>
        <taxon>Dikarya</taxon>
        <taxon>Ascomycota</taxon>
        <taxon>Pezizomycotina</taxon>
        <taxon>Sordariomycetes</taxon>
        <taxon>Hypocreomycetidae</taxon>
        <taxon>Hypocreales</taxon>
        <taxon>Hypocreaceae</taxon>
        <taxon>Cladobotryum</taxon>
    </lineage>
</organism>
<feature type="compositionally biased region" description="Polar residues" evidence="1">
    <location>
        <begin position="1"/>
        <end position="12"/>
    </location>
</feature>
<feature type="region of interest" description="Disordered" evidence="1">
    <location>
        <begin position="154"/>
        <end position="193"/>
    </location>
</feature>
<dbReference type="EMBL" id="JAVFKD010000013">
    <property type="protein sequence ID" value="KAK5991712.1"/>
    <property type="molecule type" value="Genomic_DNA"/>
</dbReference>
<feature type="region of interest" description="Disordered" evidence="1">
    <location>
        <begin position="1"/>
        <end position="56"/>
    </location>
</feature>
<comment type="caution">
    <text evidence="2">The sequence shown here is derived from an EMBL/GenBank/DDBJ whole genome shotgun (WGS) entry which is preliminary data.</text>
</comment>
<name>A0ABR0SIP3_9HYPO</name>
<evidence type="ECO:0000313" key="3">
    <source>
        <dbReference type="Proteomes" id="UP001338125"/>
    </source>
</evidence>
<gene>
    <name evidence="2" type="ORF">PT974_07745</name>
</gene>
<dbReference type="Pfam" id="PF12396">
    <property type="entry name" value="DUF3659"/>
    <property type="match status" value="1"/>
</dbReference>